<evidence type="ECO:0000313" key="10">
    <source>
        <dbReference type="Proteomes" id="UP001523565"/>
    </source>
</evidence>
<organism evidence="9 10">
    <name type="scientific">Ohessyouella blattaphilus</name>
    <dbReference type="NCBI Taxonomy" id="2949333"/>
    <lineage>
        <taxon>Bacteria</taxon>
        <taxon>Bacillati</taxon>
        <taxon>Bacillota</taxon>
        <taxon>Clostridia</taxon>
        <taxon>Lachnospirales</taxon>
        <taxon>Lachnospiraceae</taxon>
        <taxon>Ohessyouella</taxon>
    </lineage>
</organism>
<evidence type="ECO:0000256" key="7">
    <source>
        <dbReference type="RuleBase" id="RU363032"/>
    </source>
</evidence>
<feature type="domain" description="ABC transmembrane type-1" evidence="8">
    <location>
        <begin position="85"/>
        <end position="282"/>
    </location>
</feature>
<feature type="transmembrane region" description="Helical" evidence="7">
    <location>
        <begin position="161"/>
        <end position="180"/>
    </location>
</feature>
<feature type="transmembrane region" description="Helical" evidence="7">
    <location>
        <begin position="21"/>
        <end position="46"/>
    </location>
</feature>
<keyword evidence="3" id="KW-1003">Cell membrane</keyword>
<keyword evidence="5 7" id="KW-1133">Transmembrane helix</keyword>
<evidence type="ECO:0000256" key="3">
    <source>
        <dbReference type="ARBA" id="ARBA00022475"/>
    </source>
</evidence>
<feature type="transmembrane region" description="Helical" evidence="7">
    <location>
        <begin position="201"/>
        <end position="223"/>
    </location>
</feature>
<dbReference type="PANTHER" id="PTHR32243">
    <property type="entry name" value="MALTOSE TRANSPORT SYSTEM PERMEASE-RELATED"/>
    <property type="match status" value="1"/>
</dbReference>
<gene>
    <name evidence="9" type="ORF">NK118_03480</name>
</gene>
<name>A0ABT1EFN9_9FIRM</name>
<dbReference type="EMBL" id="JAMZFV010000002">
    <property type="protein sequence ID" value="MCP1109309.1"/>
    <property type="molecule type" value="Genomic_DNA"/>
</dbReference>
<evidence type="ECO:0000259" key="8">
    <source>
        <dbReference type="PROSITE" id="PS50928"/>
    </source>
</evidence>
<evidence type="ECO:0000256" key="5">
    <source>
        <dbReference type="ARBA" id="ARBA00022989"/>
    </source>
</evidence>
<keyword evidence="6 7" id="KW-0472">Membrane</keyword>
<dbReference type="SUPFAM" id="SSF161098">
    <property type="entry name" value="MetI-like"/>
    <property type="match status" value="1"/>
</dbReference>
<protein>
    <submittedName>
        <fullName evidence="9">Carbohydrate ABC transporter permease</fullName>
    </submittedName>
</protein>
<sequence length="296" mass="32857">MAGKNMKEKKKREKINWKKELKLTPGYLIILIWVIFTFMLLGWILAASLSTTSDIFAGNTLKFPSGLHFENYAKAWGSSNVATFFSNSLVYSLISCTLLILICAPAAYVLSRFKFIANKVIQTGFVSAMGVPITMIVLPLFGVVANLGILNNVLATKGVLILLYVGINIPYTTIFLLTFFSNISRTYEEAAAIDGCPPMKTFWRIMFPMAQSGIVTVTIFNFINIWNEYFLSLIFANSDELRPVAVGLYGMLQSMQYTGNWAGMFAAVVIVFLPTFILYIFLSEKIISGITGGIKG</sequence>
<comment type="caution">
    <text evidence="9">The sequence shown here is derived from an EMBL/GenBank/DDBJ whole genome shotgun (WGS) entry which is preliminary data.</text>
</comment>
<evidence type="ECO:0000256" key="1">
    <source>
        <dbReference type="ARBA" id="ARBA00004651"/>
    </source>
</evidence>
<feature type="transmembrane region" description="Helical" evidence="7">
    <location>
        <begin position="261"/>
        <end position="282"/>
    </location>
</feature>
<dbReference type="CDD" id="cd06261">
    <property type="entry name" value="TM_PBP2"/>
    <property type="match status" value="1"/>
</dbReference>
<comment type="similarity">
    <text evidence="7">Belongs to the binding-protein-dependent transport system permease family.</text>
</comment>
<reference evidence="9 10" key="1">
    <citation type="journal article" date="2022" name="Genome Biol. Evol.">
        <title>Host diet, physiology and behaviors set the stage for Lachnospiraceae cladogenesis.</title>
        <authorList>
            <person name="Vera-Ponce De Leon A."/>
            <person name="Schneider M."/>
            <person name="Jahnes B.C."/>
            <person name="Sadowski V."/>
            <person name="Camuy-Velez L.A."/>
            <person name="Duan J."/>
            <person name="Sabree Z.L."/>
        </authorList>
    </citation>
    <scope>NUCLEOTIDE SEQUENCE [LARGE SCALE GENOMIC DNA]</scope>
    <source>
        <strain evidence="9 10">PAL227</strain>
    </source>
</reference>
<evidence type="ECO:0000313" key="9">
    <source>
        <dbReference type="EMBL" id="MCP1109309.1"/>
    </source>
</evidence>
<keyword evidence="2 7" id="KW-0813">Transport</keyword>
<dbReference type="Pfam" id="PF00528">
    <property type="entry name" value="BPD_transp_1"/>
    <property type="match status" value="1"/>
</dbReference>
<evidence type="ECO:0000256" key="6">
    <source>
        <dbReference type="ARBA" id="ARBA00023136"/>
    </source>
</evidence>
<dbReference type="Proteomes" id="UP001523565">
    <property type="component" value="Unassembled WGS sequence"/>
</dbReference>
<accession>A0ABT1EFN9</accession>
<proteinExistence type="inferred from homology"/>
<evidence type="ECO:0000256" key="2">
    <source>
        <dbReference type="ARBA" id="ARBA00022448"/>
    </source>
</evidence>
<dbReference type="Gene3D" id="1.10.3720.10">
    <property type="entry name" value="MetI-like"/>
    <property type="match status" value="1"/>
</dbReference>
<dbReference type="PROSITE" id="PS50928">
    <property type="entry name" value="ABC_TM1"/>
    <property type="match status" value="1"/>
</dbReference>
<dbReference type="InterPro" id="IPR050901">
    <property type="entry name" value="BP-dep_ABC_trans_perm"/>
</dbReference>
<dbReference type="PANTHER" id="PTHR32243:SF24">
    <property type="entry name" value="DIACETYLCHITOBIOSE UPTAKE SYSTEM PERMEASE PROTEIN NGCG"/>
    <property type="match status" value="1"/>
</dbReference>
<dbReference type="RefSeq" id="WP_262068208.1">
    <property type="nucleotide sequence ID" value="NZ_JAMXOC010000002.1"/>
</dbReference>
<feature type="transmembrane region" description="Helical" evidence="7">
    <location>
        <begin position="123"/>
        <end position="149"/>
    </location>
</feature>
<keyword evidence="10" id="KW-1185">Reference proteome</keyword>
<feature type="transmembrane region" description="Helical" evidence="7">
    <location>
        <begin position="89"/>
        <end position="111"/>
    </location>
</feature>
<dbReference type="InterPro" id="IPR035906">
    <property type="entry name" value="MetI-like_sf"/>
</dbReference>
<evidence type="ECO:0000256" key="4">
    <source>
        <dbReference type="ARBA" id="ARBA00022692"/>
    </source>
</evidence>
<dbReference type="InterPro" id="IPR000515">
    <property type="entry name" value="MetI-like"/>
</dbReference>
<keyword evidence="4 7" id="KW-0812">Transmembrane</keyword>
<comment type="subcellular location">
    <subcellularLocation>
        <location evidence="1 7">Cell membrane</location>
        <topology evidence="1 7">Multi-pass membrane protein</topology>
    </subcellularLocation>
</comment>